<dbReference type="InterPro" id="IPR001841">
    <property type="entry name" value="Znf_RING"/>
</dbReference>
<evidence type="ECO:0000313" key="7">
    <source>
        <dbReference type="Proteomes" id="UP001239994"/>
    </source>
</evidence>
<gene>
    <name evidence="6" type="ORF">P4O66_021918</name>
</gene>
<comment type="caution">
    <text evidence="6">The sequence shown here is derived from an EMBL/GenBank/DDBJ whole genome shotgun (WGS) entry which is preliminary data.</text>
</comment>
<evidence type="ECO:0000256" key="1">
    <source>
        <dbReference type="ARBA" id="ARBA00022723"/>
    </source>
</evidence>
<feature type="domain" description="RING-type" evidence="5">
    <location>
        <begin position="21"/>
        <end position="62"/>
    </location>
</feature>
<dbReference type="Pfam" id="PF00097">
    <property type="entry name" value="zf-C3HC4"/>
    <property type="match status" value="1"/>
</dbReference>
<dbReference type="EMBL" id="JAROKS010000007">
    <property type="protein sequence ID" value="KAK1802249.1"/>
    <property type="molecule type" value="Genomic_DNA"/>
</dbReference>
<keyword evidence="7" id="KW-1185">Reference proteome</keyword>
<dbReference type="PANTHER" id="PTHR12618:SF20">
    <property type="entry name" value="PHD AND RING FINGER DOMAIN-CONTAINING PROTEIN 1"/>
    <property type="match status" value="1"/>
</dbReference>
<protein>
    <recommendedName>
        <fullName evidence="5">RING-type domain-containing protein</fullName>
    </recommendedName>
</protein>
<dbReference type="SUPFAM" id="SSF57850">
    <property type="entry name" value="RING/U-box"/>
    <property type="match status" value="1"/>
</dbReference>
<dbReference type="AlphaFoldDB" id="A0AAD9E2S9"/>
<evidence type="ECO:0000256" key="2">
    <source>
        <dbReference type="ARBA" id="ARBA00022771"/>
    </source>
</evidence>
<evidence type="ECO:0000256" key="3">
    <source>
        <dbReference type="ARBA" id="ARBA00022833"/>
    </source>
</evidence>
<dbReference type="PROSITE" id="PS00518">
    <property type="entry name" value="ZF_RING_1"/>
    <property type="match status" value="1"/>
</dbReference>
<name>A0AAD9E2S9_9TELE</name>
<evidence type="ECO:0000256" key="4">
    <source>
        <dbReference type="PROSITE-ProRule" id="PRU00175"/>
    </source>
</evidence>
<dbReference type="Gene3D" id="3.30.40.10">
    <property type="entry name" value="Zinc/RING finger domain, C3HC4 (zinc finger)"/>
    <property type="match status" value="2"/>
</dbReference>
<dbReference type="InterPro" id="IPR018957">
    <property type="entry name" value="Znf_C3HC4_RING-type"/>
</dbReference>
<accession>A0AAD9E2S9</accession>
<dbReference type="InterPro" id="IPR047157">
    <property type="entry name" value="PHRF1/Atg35"/>
</dbReference>
<reference evidence="6" key="1">
    <citation type="submission" date="2023-03" db="EMBL/GenBank/DDBJ databases">
        <title>Electrophorus voltai genome.</title>
        <authorList>
            <person name="Bian C."/>
        </authorList>
    </citation>
    <scope>NUCLEOTIDE SEQUENCE</scope>
    <source>
        <strain evidence="6">CB-2022</strain>
        <tissue evidence="6">Muscle</tissue>
    </source>
</reference>
<evidence type="ECO:0000259" key="5">
    <source>
        <dbReference type="PROSITE" id="PS50089"/>
    </source>
</evidence>
<dbReference type="InterPro" id="IPR013083">
    <property type="entry name" value="Znf_RING/FYVE/PHD"/>
</dbReference>
<evidence type="ECO:0000313" key="6">
    <source>
        <dbReference type="EMBL" id="KAK1802249.1"/>
    </source>
</evidence>
<keyword evidence="3" id="KW-0862">Zinc</keyword>
<dbReference type="PANTHER" id="PTHR12618">
    <property type="entry name" value="PHD AND RING FINGER DOMAIN-CONTAINING PROTEIN 1"/>
    <property type="match status" value="1"/>
</dbReference>
<dbReference type="PROSITE" id="PS50089">
    <property type="entry name" value="ZF_RING_2"/>
    <property type="match status" value="1"/>
</dbReference>
<proteinExistence type="predicted"/>
<sequence>MDNPNREGLMMDNTGFDAVECIIFLNPFSGQPVARTHKCEHLYCFACITEWDNTTNSCPVDRLEFDVLYQSCVGGDIKTIVGQSSTMQHELRVKYGIYKDTCFNFAKYHTGCLTPPYPTLPFEEWLCEECTSENGHTNNSLFLEESEIDEDEITDLLAEVVPTSSRLRLSTTRQHPLPHCTRRSARVRQLRNQKPIWFRQSRLFS</sequence>
<dbReference type="Proteomes" id="UP001239994">
    <property type="component" value="Unassembled WGS sequence"/>
</dbReference>
<dbReference type="GO" id="GO:0008270">
    <property type="term" value="F:zinc ion binding"/>
    <property type="evidence" value="ECO:0007669"/>
    <property type="project" value="UniProtKB-KW"/>
</dbReference>
<dbReference type="InterPro" id="IPR011011">
    <property type="entry name" value="Znf_FYVE_PHD"/>
</dbReference>
<keyword evidence="2 4" id="KW-0863">Zinc-finger</keyword>
<organism evidence="6 7">
    <name type="scientific">Electrophorus voltai</name>
    <dbReference type="NCBI Taxonomy" id="2609070"/>
    <lineage>
        <taxon>Eukaryota</taxon>
        <taxon>Metazoa</taxon>
        <taxon>Chordata</taxon>
        <taxon>Craniata</taxon>
        <taxon>Vertebrata</taxon>
        <taxon>Euteleostomi</taxon>
        <taxon>Actinopterygii</taxon>
        <taxon>Neopterygii</taxon>
        <taxon>Teleostei</taxon>
        <taxon>Ostariophysi</taxon>
        <taxon>Gymnotiformes</taxon>
        <taxon>Gymnotoidei</taxon>
        <taxon>Gymnotidae</taxon>
        <taxon>Electrophorus</taxon>
    </lineage>
</organism>
<dbReference type="SUPFAM" id="SSF57903">
    <property type="entry name" value="FYVE/PHD zinc finger"/>
    <property type="match status" value="1"/>
</dbReference>
<keyword evidence="1" id="KW-0479">Metal-binding</keyword>
<dbReference type="InterPro" id="IPR017907">
    <property type="entry name" value="Znf_RING_CS"/>
</dbReference>